<dbReference type="PANTHER" id="PTHR38340">
    <property type="entry name" value="S-LAYER PROTEIN"/>
    <property type="match status" value="1"/>
</dbReference>
<reference evidence="4" key="1">
    <citation type="journal article" date="2019" name="Int. J. Syst. Evol. Microbiol.">
        <title>The Global Catalogue of Microorganisms (GCM) 10K type strain sequencing project: providing services to taxonomists for standard genome sequencing and annotation.</title>
        <authorList>
            <consortium name="The Broad Institute Genomics Platform"/>
            <consortium name="The Broad Institute Genome Sequencing Center for Infectious Disease"/>
            <person name="Wu L."/>
            <person name="Ma J."/>
        </authorList>
    </citation>
    <scope>NUCLEOTIDE SEQUENCE [LARGE SCALE GENOMIC DNA]</scope>
    <source>
        <strain evidence="4">CGMCC 1.6774</strain>
    </source>
</reference>
<evidence type="ECO:0000256" key="1">
    <source>
        <dbReference type="ARBA" id="ARBA00004613"/>
    </source>
</evidence>
<dbReference type="SUPFAM" id="SSF141072">
    <property type="entry name" value="CalX-like"/>
    <property type="match status" value="2"/>
</dbReference>
<evidence type="ECO:0008006" key="5">
    <source>
        <dbReference type="Google" id="ProtNLM"/>
    </source>
</evidence>
<sequence length="1797" mass="180480">MSLAAGSIAFTGFTLSNADDDSNRMAVTFVALEALSAGTIITFTDSNWNGTTFGTSESTWTWTATSDIAAGTVVSIDHMTADSYGAPIAATSNLGTVSYTGVPDPTFESETLYAYVGDRSSPTFLTAFSNWPYYANQSVLDGTGLTSGINAVNIADSLRSASIAVYDGPTSGYASLDDYRATLATASNWDAQTSYNGSPYHDGTAPDAPLATGPFTTDPTVQTVRFADDSIFVSTKEGAGGATTNLTFTIVRSGGTDGDVVFSGTLLIPEGSGLDADDFGGVLPTFSGVIADGETSATITIAVAGDIKSEADEVFQVKLDQVSNTASAVNIGGASIATATIVDDDPPQTVSFTSESRDVSVIEGDDGTQTLTFTVQRTGGGTLGDLHFTVRLVPDNSAVDDDDFDGTMPTTIEGVILDGQDTATITVVISGDMRYESDDYFRLEIVSVENEPVGAVIDSSGHAAYVTVENDDPVPSDLPAGTIAEGQIVLSGAMEFTVGDGALLHDGADVPVTWTGSASTAVLHNHGTIESDGSAVLTVTSSARGTLTINNYEDGMIDRALDLNGARTGTTITINNAGLLDGVDSYAIKISTQGSVTVVNNLATGVITHEYASSDLIKNGSNATINNWGRIVSGADYHEDDGTLVYGGDAIDFGTGVNDIVHNYSGGYIEGSRHAVTGKRGMRIVNDADATLVGRNGSGVNVDNDATVANTVYVTNYGTIIGKSAGYSDSDGDAIDTDGLAVIENHGTIEGLGHNGYHNGEPNVSEGIAIGGGTIDNFEGATIYGYGRGIEVDNSSNGAAFAATQIHNAGLIRGDGNLPTSVSQEWLDLFAGRIAGGEAINIIGTFADTVTNTATGKIVGGVKMGGGADTVVNDGAMTATGGSALDTGDGDDLVVNRGTITGAVLLGAGNDELINTSTGVIAGDVSFGEGNDKLGNSGRIVGTVDMGDGDDVINLYIGSNGEGEIRLGAGNDRLTADSWLGQSITVDGGDGDDQITTARGDDLVEGGAGADLIYTNEGNDTIVAGAGDDTIDGGAGADQLWGGEGDDTLVGGAGDDLLDGGEGRDTADYGADTAGITVALGGGVAFGVDSGYDTLVSIENVIGGSGDDVLIGDGAANVLIGNGGADQLIGGGGDDTLVAGAGDVVRGNDGDDTIVLSTDGGTPVSISGDDGDDTLMLAGSGNAVLDGAKITGVEHLVVDGGRWQIGAAAAYADIDIRTGGAVVGGVALGGGQHLTVETGGAMTLADQTPAQVSLIAWTGGNLTVDNAGSMSVDDANDYLLSANGVTGTLVFNNAAGAETFGTIRPISLGAGSVVTVNNAGTMDGKTTVLNFTDVGKQALVTINNLAGGTITHGNASSDVIRGGQNMVVNNAGTIRSSDDTFEDGWLSTYGGDGVDFNSATGGVVHNLAGGLIEGSRHAVTGKKGLTVINEAGATLIGRNGSGINVDNDKTVANTVYVTNYGVIVGKSQGYEDSDGDAIDTDGLAVIDNYGVIRGEGHNGYHNGEPNVSEGIAIGGGTIMNHEGATIYGWGRAIEVDDSSNGAAFAATTITNAGTIQGDGNLPTGVDAADAAVFVERIKGGEAINLVGNWADTVTNTATGTIVGGVKMGGGADTVVNDGAMTATGGSALDTGDGDDLVVNRGTLTGAVLLGAGADELINTSTGVIAGDVSFGKGNDKLGNSGRIVGILDMGDGDDVINLYIGSNGEGEIRLGAGNDRLTADSWLGQSITVDGGDGDDQITTARGDDLVEGGAGADLIYTNEGNDTIVAGAGDDTIDGGAGADQLWGGEGDDTFVVDDL</sequence>
<dbReference type="InterPro" id="IPR050557">
    <property type="entry name" value="RTX_toxin/Mannuronan_C5-epim"/>
</dbReference>
<evidence type="ECO:0000313" key="3">
    <source>
        <dbReference type="EMBL" id="MFD2185050.1"/>
    </source>
</evidence>
<keyword evidence="2" id="KW-0964">Secreted</keyword>
<evidence type="ECO:0000256" key="2">
    <source>
        <dbReference type="ARBA" id="ARBA00022525"/>
    </source>
</evidence>
<dbReference type="Proteomes" id="UP001597314">
    <property type="component" value="Unassembled WGS sequence"/>
</dbReference>
<name>A0ABW5ARB7_9BRAD</name>
<dbReference type="Gene3D" id="2.160.20.160">
    <property type="match status" value="2"/>
</dbReference>
<dbReference type="PROSITE" id="PS00330">
    <property type="entry name" value="HEMOLYSIN_CALCIUM"/>
    <property type="match status" value="5"/>
</dbReference>
<organism evidence="3 4">
    <name type="scientific">Rhodoplanes azumiensis</name>
    <dbReference type="NCBI Taxonomy" id="1897628"/>
    <lineage>
        <taxon>Bacteria</taxon>
        <taxon>Pseudomonadati</taxon>
        <taxon>Pseudomonadota</taxon>
        <taxon>Alphaproteobacteria</taxon>
        <taxon>Hyphomicrobiales</taxon>
        <taxon>Nitrobacteraceae</taxon>
        <taxon>Rhodoplanes</taxon>
    </lineage>
</organism>
<dbReference type="Gene3D" id="2.60.40.2030">
    <property type="match status" value="2"/>
</dbReference>
<keyword evidence="4" id="KW-1185">Reference proteome</keyword>
<feature type="non-terminal residue" evidence="3">
    <location>
        <position position="1797"/>
    </location>
</feature>
<proteinExistence type="predicted"/>
<comment type="subcellular location">
    <subcellularLocation>
        <location evidence="1">Secreted</location>
    </subcellularLocation>
</comment>
<gene>
    <name evidence="3" type="ORF">ACFSOX_23095</name>
</gene>
<comment type="caution">
    <text evidence="3">The sequence shown here is derived from an EMBL/GenBank/DDBJ whole genome shotgun (WGS) entry which is preliminary data.</text>
</comment>
<protein>
    <recommendedName>
        <fullName evidence="5">Calx-beta domain-containing protein</fullName>
    </recommendedName>
</protein>
<dbReference type="InterPro" id="IPR018511">
    <property type="entry name" value="Hemolysin-typ_Ca-bd_CS"/>
</dbReference>
<dbReference type="InterPro" id="IPR038081">
    <property type="entry name" value="CalX-like_sf"/>
</dbReference>
<dbReference type="InterPro" id="IPR001343">
    <property type="entry name" value="Hemolysn_Ca-bd"/>
</dbReference>
<dbReference type="SUPFAM" id="SSF51120">
    <property type="entry name" value="beta-Roll"/>
    <property type="match status" value="2"/>
</dbReference>
<dbReference type="PRINTS" id="PR00313">
    <property type="entry name" value="CABNDNGRPT"/>
</dbReference>
<dbReference type="EMBL" id="JBHUIW010000047">
    <property type="protein sequence ID" value="MFD2185050.1"/>
    <property type="molecule type" value="Genomic_DNA"/>
</dbReference>
<dbReference type="Pfam" id="PF00353">
    <property type="entry name" value="HemolysinCabind"/>
    <property type="match status" value="3"/>
</dbReference>
<dbReference type="PANTHER" id="PTHR38340:SF1">
    <property type="entry name" value="S-LAYER PROTEIN"/>
    <property type="match status" value="1"/>
</dbReference>
<evidence type="ECO:0000313" key="4">
    <source>
        <dbReference type="Proteomes" id="UP001597314"/>
    </source>
</evidence>
<dbReference type="InterPro" id="IPR011049">
    <property type="entry name" value="Serralysin-like_metalloprot_C"/>
</dbReference>
<accession>A0ABW5ARB7</accession>